<dbReference type="Proteomes" id="UP000626242">
    <property type="component" value="Unassembled WGS sequence"/>
</dbReference>
<keyword evidence="4" id="KW-1185">Reference proteome</keyword>
<dbReference type="InterPro" id="IPR023393">
    <property type="entry name" value="START-like_dom_sf"/>
</dbReference>
<proteinExistence type="inferred from homology"/>
<name>A0ABR8WLS1_9FLAO</name>
<gene>
    <name evidence="3" type="ORF">H9628_05935</name>
</gene>
<comment type="caution">
    <text evidence="3">The sequence shown here is derived from an EMBL/GenBank/DDBJ whole genome shotgun (WGS) entry which is preliminary data.</text>
</comment>
<accession>A0ABR8WLS1</accession>
<feature type="domain" description="Activator of Hsp90 ATPase homologue 1/2-like C-terminal" evidence="2">
    <location>
        <begin position="11"/>
        <end position="143"/>
    </location>
</feature>
<protein>
    <submittedName>
        <fullName evidence="3">SRPBCC domain-containing protein</fullName>
    </submittedName>
</protein>
<dbReference type="CDD" id="cd07814">
    <property type="entry name" value="SRPBCC_CalC_Aha1-like"/>
    <property type="match status" value="1"/>
</dbReference>
<evidence type="ECO:0000256" key="1">
    <source>
        <dbReference type="ARBA" id="ARBA00006817"/>
    </source>
</evidence>
<comment type="similarity">
    <text evidence="1">Belongs to the AHA1 family.</text>
</comment>
<sequence>MATFNYEIIINAPIQKVWDLLWGEETYGEWTQFFSAGSQFKTDWEVGGETYFMDSEGNGMFSTIRSINEPEEVIFSHLGMVRNGEVDTATINQLEWSGAEEKYFLREIGPNTTELRAEVHATGEMEGMMNRGFNEGFKVLKNLAEK</sequence>
<evidence type="ECO:0000259" key="2">
    <source>
        <dbReference type="Pfam" id="PF08327"/>
    </source>
</evidence>
<evidence type="ECO:0000313" key="3">
    <source>
        <dbReference type="EMBL" id="MBD8018005.1"/>
    </source>
</evidence>
<evidence type="ECO:0000313" key="4">
    <source>
        <dbReference type="Proteomes" id="UP000626242"/>
    </source>
</evidence>
<reference evidence="3 4" key="1">
    <citation type="submission" date="2020-08" db="EMBL/GenBank/DDBJ databases">
        <title>A Genomic Blueprint of the Chicken Gut Microbiome.</title>
        <authorList>
            <person name="Gilroy R."/>
            <person name="Ravi A."/>
            <person name="Getino M."/>
            <person name="Pursley I."/>
            <person name="Horton D.L."/>
            <person name="Alikhan N.-F."/>
            <person name="Baker D."/>
            <person name="Gharbi K."/>
            <person name="Hall N."/>
            <person name="Watson M."/>
            <person name="Adriaenssens E.M."/>
            <person name="Foster-Nyarko E."/>
            <person name="Jarju S."/>
            <person name="Secka A."/>
            <person name="Antonio M."/>
            <person name="Oren A."/>
            <person name="Chaudhuri R."/>
            <person name="La Ragione R.M."/>
            <person name="Hildebrand F."/>
            <person name="Pallen M.J."/>
        </authorList>
    </citation>
    <scope>NUCLEOTIDE SEQUENCE [LARGE SCALE GENOMIC DNA]</scope>
    <source>
        <strain evidence="3 4">Sa1CVA4</strain>
    </source>
</reference>
<dbReference type="RefSeq" id="WP_251833205.1">
    <property type="nucleotide sequence ID" value="NZ_JACSPS010000002.1"/>
</dbReference>
<dbReference type="Gene3D" id="3.30.530.20">
    <property type="match status" value="1"/>
</dbReference>
<dbReference type="EMBL" id="JACSPS010000002">
    <property type="protein sequence ID" value="MBD8018005.1"/>
    <property type="molecule type" value="Genomic_DNA"/>
</dbReference>
<dbReference type="InterPro" id="IPR013538">
    <property type="entry name" value="ASHA1/2-like_C"/>
</dbReference>
<organism evidence="3 4">
    <name type="scientific">Kaistella pullorum</name>
    <dbReference type="NCBI Taxonomy" id="2763074"/>
    <lineage>
        <taxon>Bacteria</taxon>
        <taxon>Pseudomonadati</taxon>
        <taxon>Bacteroidota</taxon>
        <taxon>Flavobacteriia</taxon>
        <taxon>Flavobacteriales</taxon>
        <taxon>Weeksellaceae</taxon>
        <taxon>Chryseobacterium group</taxon>
        <taxon>Kaistella</taxon>
    </lineage>
</organism>
<dbReference type="SUPFAM" id="SSF55961">
    <property type="entry name" value="Bet v1-like"/>
    <property type="match status" value="1"/>
</dbReference>
<dbReference type="Pfam" id="PF08327">
    <property type="entry name" value="AHSA1"/>
    <property type="match status" value="1"/>
</dbReference>